<protein>
    <submittedName>
        <fullName evidence="1">Uncharacterized protein</fullName>
    </submittedName>
</protein>
<dbReference type="RefSeq" id="WP_192598826.1">
    <property type="nucleotide sequence ID" value="NZ_JADBEL010000011.1"/>
</dbReference>
<organism evidence="1 2">
    <name type="scientific">Sporosarcina limicola</name>
    <dbReference type="NCBI Taxonomy" id="34101"/>
    <lineage>
        <taxon>Bacteria</taxon>
        <taxon>Bacillati</taxon>
        <taxon>Bacillota</taxon>
        <taxon>Bacilli</taxon>
        <taxon>Bacillales</taxon>
        <taxon>Caryophanaceae</taxon>
        <taxon>Sporosarcina</taxon>
    </lineage>
</organism>
<sequence>MEDIFGKVNLALENSGYSRLQSKTDFELLGEGAWHEAYLAKLSRSHSLVIRFPKK</sequence>
<gene>
    <name evidence="1" type="ORF">H4683_002175</name>
</gene>
<reference evidence="1" key="1">
    <citation type="submission" date="2020-10" db="EMBL/GenBank/DDBJ databases">
        <title>Genomic Encyclopedia of Type Strains, Phase IV (KMG-IV): sequencing the most valuable type-strain genomes for metagenomic binning, comparative biology and taxonomic classification.</title>
        <authorList>
            <person name="Goeker M."/>
        </authorList>
    </citation>
    <scope>NUCLEOTIDE SEQUENCE</scope>
    <source>
        <strain evidence="1">DSM 13886</strain>
    </source>
</reference>
<evidence type="ECO:0000313" key="1">
    <source>
        <dbReference type="EMBL" id="MBE1555076.1"/>
    </source>
</evidence>
<dbReference type="EMBL" id="JADBEL010000011">
    <property type="protein sequence ID" value="MBE1555076.1"/>
    <property type="molecule type" value="Genomic_DNA"/>
</dbReference>
<accession>A0A927R3G8</accession>
<dbReference type="Proteomes" id="UP000658225">
    <property type="component" value="Unassembled WGS sequence"/>
</dbReference>
<keyword evidence="2" id="KW-1185">Reference proteome</keyword>
<evidence type="ECO:0000313" key="2">
    <source>
        <dbReference type="Proteomes" id="UP000658225"/>
    </source>
</evidence>
<dbReference type="AlphaFoldDB" id="A0A927R3G8"/>
<comment type="caution">
    <text evidence="1">The sequence shown here is derived from an EMBL/GenBank/DDBJ whole genome shotgun (WGS) entry which is preliminary data.</text>
</comment>
<proteinExistence type="predicted"/>
<name>A0A927R3G8_9BACL</name>